<dbReference type="STRING" id="1479485.DA73_0230555"/>
<evidence type="ECO:0000256" key="1">
    <source>
        <dbReference type="SAM" id="Phobius"/>
    </source>
</evidence>
<feature type="transmembrane region" description="Helical" evidence="1">
    <location>
        <begin position="36"/>
        <end position="55"/>
    </location>
</feature>
<protein>
    <submittedName>
        <fullName evidence="2">DUF3007 family protein</fullName>
    </submittedName>
</protein>
<dbReference type="EMBL" id="JHEG02000058">
    <property type="protein sequence ID" value="KIE09504.1"/>
    <property type="molecule type" value="Genomic_DNA"/>
</dbReference>
<evidence type="ECO:0000313" key="4">
    <source>
        <dbReference type="Proteomes" id="UP000029738"/>
    </source>
</evidence>
<keyword evidence="1" id="KW-1133">Transmembrane helix</keyword>
<evidence type="ECO:0000313" key="2">
    <source>
        <dbReference type="EMBL" id="KAF3890883.1"/>
    </source>
</evidence>
<name>A0A0C1QVI7_9CYAN</name>
<evidence type="ECO:0000313" key="3">
    <source>
        <dbReference type="EMBL" id="KIE09504.1"/>
    </source>
</evidence>
<organism evidence="3">
    <name type="scientific">Tolypothrix bouteillei VB521301</name>
    <dbReference type="NCBI Taxonomy" id="1479485"/>
    <lineage>
        <taxon>Bacteria</taxon>
        <taxon>Bacillati</taxon>
        <taxon>Cyanobacteriota</taxon>
        <taxon>Cyanophyceae</taxon>
        <taxon>Nostocales</taxon>
        <taxon>Tolypothrichaceae</taxon>
        <taxon>Tolypothrix</taxon>
    </lineage>
</organism>
<keyword evidence="1" id="KW-0812">Transmembrane</keyword>
<dbReference type="OrthoDB" id="467669at2"/>
<sequence length="103" mass="11707">MRRIDAIGIGFGIFLLGGLIYLSLQVAGIDGAQAGIWTQAVLFVGLIVWLLTYLFRAVGQKMTYHTQRQQYEDAFFKKRLEELSPEELAKIQAEIEQEEQSQV</sequence>
<reference evidence="2" key="2">
    <citation type="submission" date="2019-11" db="EMBL/GenBank/DDBJ databases">
        <title>Improved Assembly of Tolypothrix boutellei genome.</title>
        <authorList>
            <person name="Sarangi A.N."/>
            <person name="Mukherjee M."/>
            <person name="Ghosh S."/>
            <person name="Singh D."/>
            <person name="Das A."/>
            <person name="Kant S."/>
            <person name="Prusty A."/>
            <person name="Tripathy S."/>
        </authorList>
    </citation>
    <scope>NUCLEOTIDE SEQUENCE</scope>
    <source>
        <strain evidence="2">VB521301</strain>
    </source>
</reference>
<dbReference type="EMBL" id="JHEG04000001">
    <property type="protein sequence ID" value="KAF3890883.1"/>
    <property type="molecule type" value="Genomic_DNA"/>
</dbReference>
<dbReference type="PANTHER" id="PTHR35734:SF1">
    <property type="entry name" value="OS01G0805200 PROTEIN"/>
    <property type="match status" value="1"/>
</dbReference>
<comment type="caution">
    <text evidence="3">The sequence shown here is derived from an EMBL/GenBank/DDBJ whole genome shotgun (WGS) entry which is preliminary data.</text>
</comment>
<feature type="transmembrane region" description="Helical" evidence="1">
    <location>
        <begin position="7"/>
        <end position="24"/>
    </location>
</feature>
<dbReference type="Proteomes" id="UP000029738">
    <property type="component" value="Unassembled WGS sequence"/>
</dbReference>
<dbReference type="Pfam" id="PF11460">
    <property type="entry name" value="DUF3007"/>
    <property type="match status" value="1"/>
</dbReference>
<proteinExistence type="predicted"/>
<dbReference type="AlphaFoldDB" id="A0A0C1QVI7"/>
<gene>
    <name evidence="3" type="ORF">DA73_0230555</name>
    <name evidence="2" type="ORF">DA73_0400008405</name>
</gene>
<keyword evidence="4" id="KW-1185">Reference proteome</keyword>
<reference evidence="3" key="1">
    <citation type="journal article" date="2015" name="Genome Announc.">
        <title>Draft Genome Sequence of Tolypothrix boutellei Strain VB521301.</title>
        <authorList>
            <person name="Chandrababunaidu M.M."/>
            <person name="Singh D."/>
            <person name="Sen D."/>
            <person name="Bhan S."/>
            <person name="Das S."/>
            <person name="Gupta A."/>
            <person name="Adhikary S.P."/>
            <person name="Tripathy S."/>
        </authorList>
    </citation>
    <scope>NUCLEOTIDE SEQUENCE</scope>
    <source>
        <strain evidence="3">VB521301</strain>
    </source>
</reference>
<dbReference type="InterPro" id="IPR021562">
    <property type="entry name" value="DUF3007"/>
</dbReference>
<dbReference type="PANTHER" id="PTHR35734">
    <property type="entry name" value="OS01G0805200 PROTEIN"/>
    <property type="match status" value="1"/>
</dbReference>
<keyword evidence="1" id="KW-0472">Membrane</keyword>
<accession>A0A0C1QVI7</accession>
<dbReference type="RefSeq" id="WP_038072441.1">
    <property type="nucleotide sequence ID" value="NZ_JHEG04000001.1"/>
</dbReference>